<dbReference type="AlphaFoldDB" id="W7TRY2"/>
<proteinExistence type="predicted"/>
<dbReference type="OrthoDB" id="2019015at2759"/>
<feature type="compositionally biased region" description="Basic residues" evidence="1">
    <location>
        <begin position="120"/>
        <end position="129"/>
    </location>
</feature>
<organism evidence="2 3">
    <name type="scientific">Nannochloropsis gaditana</name>
    <dbReference type="NCBI Taxonomy" id="72520"/>
    <lineage>
        <taxon>Eukaryota</taxon>
        <taxon>Sar</taxon>
        <taxon>Stramenopiles</taxon>
        <taxon>Ochrophyta</taxon>
        <taxon>Eustigmatophyceae</taxon>
        <taxon>Eustigmatales</taxon>
        <taxon>Monodopsidaceae</taxon>
        <taxon>Nannochloropsis</taxon>
    </lineage>
</organism>
<name>W7TRY2_9STRA</name>
<dbReference type="PROSITE" id="PS51257">
    <property type="entry name" value="PROKAR_LIPOPROTEIN"/>
    <property type="match status" value="1"/>
</dbReference>
<gene>
    <name evidence="2" type="ORF">Naga_101817g1</name>
</gene>
<evidence type="ECO:0000256" key="1">
    <source>
        <dbReference type="SAM" id="MobiDB-lite"/>
    </source>
</evidence>
<reference evidence="2 3" key="1">
    <citation type="journal article" date="2014" name="Mol. Plant">
        <title>Chromosome Scale Genome Assembly and Transcriptome Profiling of Nannochloropsis gaditana in Nitrogen Depletion.</title>
        <authorList>
            <person name="Corteggiani Carpinelli E."/>
            <person name="Telatin A."/>
            <person name="Vitulo N."/>
            <person name="Forcato C."/>
            <person name="D'Angelo M."/>
            <person name="Schiavon R."/>
            <person name="Vezzi A."/>
            <person name="Giacometti G.M."/>
            <person name="Morosinotto T."/>
            <person name="Valle G."/>
        </authorList>
    </citation>
    <scope>NUCLEOTIDE SEQUENCE [LARGE SCALE GENOMIC DNA]</scope>
    <source>
        <strain evidence="2 3">B-31</strain>
    </source>
</reference>
<protein>
    <submittedName>
        <fullName evidence="2">Uncharacterized protein</fullName>
    </submittedName>
</protein>
<feature type="compositionally biased region" description="Basic and acidic residues" evidence="1">
    <location>
        <begin position="107"/>
        <end position="119"/>
    </location>
</feature>
<sequence length="129" mass="14521">MRHRCLVRSSISSRRCHVAFCLFVSCPALAPSWDQSHHLSKLLRARMRSNGGKYLAFSSLPPFPARRGRKRVLIEGAGIAGLSLAYFLKRFLPETYEPLIVEKRKEGEVSVHNGRGEHGGRKRGYTASK</sequence>
<dbReference type="InterPro" id="IPR036188">
    <property type="entry name" value="FAD/NAD-bd_sf"/>
</dbReference>
<dbReference type="Proteomes" id="UP000019335">
    <property type="component" value="Chromosome 18"/>
</dbReference>
<evidence type="ECO:0000313" key="3">
    <source>
        <dbReference type="Proteomes" id="UP000019335"/>
    </source>
</evidence>
<evidence type="ECO:0000313" key="2">
    <source>
        <dbReference type="EMBL" id="EWM23074.1"/>
    </source>
</evidence>
<dbReference type="SUPFAM" id="SSF51905">
    <property type="entry name" value="FAD/NAD(P)-binding domain"/>
    <property type="match status" value="1"/>
</dbReference>
<dbReference type="EMBL" id="AZIL01001861">
    <property type="protein sequence ID" value="EWM23074.1"/>
    <property type="molecule type" value="Genomic_DNA"/>
</dbReference>
<keyword evidence="3" id="KW-1185">Reference proteome</keyword>
<comment type="caution">
    <text evidence="2">The sequence shown here is derived from an EMBL/GenBank/DDBJ whole genome shotgun (WGS) entry which is preliminary data.</text>
</comment>
<feature type="region of interest" description="Disordered" evidence="1">
    <location>
        <begin position="107"/>
        <end position="129"/>
    </location>
</feature>
<accession>W7TRY2</accession>